<accession>A0A8S5QUF8</accession>
<sequence>MSFRISLRLISNGECSRHPFIQSAVNAYKTMQYAEFYFIK</sequence>
<protein>
    <submittedName>
        <fullName evidence="1">Uncharacterized protein</fullName>
    </submittedName>
</protein>
<evidence type="ECO:0000313" key="1">
    <source>
        <dbReference type="EMBL" id="DAE22325.1"/>
    </source>
</evidence>
<organism evidence="1">
    <name type="scientific">Siphoviridae sp. ctETl1</name>
    <dbReference type="NCBI Taxonomy" id="2826207"/>
    <lineage>
        <taxon>Viruses</taxon>
        <taxon>Duplodnaviria</taxon>
        <taxon>Heunggongvirae</taxon>
        <taxon>Uroviricota</taxon>
        <taxon>Caudoviricetes</taxon>
    </lineage>
</organism>
<name>A0A8S5QUF8_9CAUD</name>
<dbReference type="EMBL" id="BK015731">
    <property type="protein sequence ID" value="DAE22325.1"/>
    <property type="molecule type" value="Genomic_DNA"/>
</dbReference>
<reference evidence="1" key="1">
    <citation type="journal article" date="2021" name="Proc. Natl. Acad. Sci. U.S.A.">
        <title>A Catalog of Tens of Thousands of Viruses from Human Metagenomes Reveals Hidden Associations with Chronic Diseases.</title>
        <authorList>
            <person name="Tisza M.J."/>
            <person name="Buck C.B."/>
        </authorList>
    </citation>
    <scope>NUCLEOTIDE SEQUENCE</scope>
    <source>
        <strain evidence="1">CtETl1</strain>
    </source>
</reference>
<proteinExistence type="predicted"/>